<dbReference type="InterPro" id="IPR047224">
    <property type="entry name" value="FAS_alpha_su_C"/>
</dbReference>
<gene>
    <name evidence="10" type="ORF">BMYO_1784</name>
</gene>
<evidence type="ECO:0000256" key="4">
    <source>
        <dbReference type="ARBA" id="ARBA00022679"/>
    </source>
</evidence>
<dbReference type="PANTHER" id="PTHR10982">
    <property type="entry name" value="MALONYL COA-ACYL CARRIER PROTEIN TRANSACYLASE"/>
    <property type="match status" value="1"/>
</dbReference>
<dbReference type="GO" id="GO:0005835">
    <property type="term" value="C:fatty acid synthase complex"/>
    <property type="evidence" value="ECO:0007669"/>
    <property type="project" value="InterPro"/>
</dbReference>
<dbReference type="GO" id="GO:0004318">
    <property type="term" value="F:enoyl-[acyl-carrier-protein] reductase (NADH) activity"/>
    <property type="evidence" value="ECO:0007669"/>
    <property type="project" value="InterPro"/>
</dbReference>
<evidence type="ECO:0000259" key="9">
    <source>
        <dbReference type="PROSITE" id="PS52004"/>
    </source>
</evidence>
<dbReference type="InterPro" id="IPR014043">
    <property type="entry name" value="Acyl_transferase_dom"/>
</dbReference>
<evidence type="ECO:0000256" key="1">
    <source>
        <dbReference type="ARBA" id="ARBA00005254"/>
    </source>
</evidence>
<dbReference type="GO" id="GO:0016787">
    <property type="term" value="F:hydrolase activity"/>
    <property type="evidence" value="ECO:0007669"/>
    <property type="project" value="UniProtKB-KW"/>
</dbReference>
<dbReference type="PROSITE" id="PS52004">
    <property type="entry name" value="KS3_2"/>
    <property type="match status" value="1"/>
</dbReference>
<comment type="caution">
    <text evidence="10">The sequence shown here is derived from an EMBL/GenBank/DDBJ whole genome shotgun (WGS) entry which is preliminary data.</text>
</comment>
<dbReference type="InterPro" id="IPR001227">
    <property type="entry name" value="Ac_transferase_dom_sf"/>
</dbReference>
<dbReference type="RefSeq" id="WP_233428242.1">
    <property type="nucleotide sequence ID" value="NZ_MWWW01000024.1"/>
</dbReference>
<comment type="similarity">
    <text evidence="1">Belongs to the enoyl-CoA hydratase/isomerase family.</text>
</comment>
<feature type="region of interest" description="Disordered" evidence="8">
    <location>
        <begin position="1901"/>
        <end position="1928"/>
    </location>
</feature>
<feature type="compositionally biased region" description="Basic residues" evidence="8">
    <location>
        <begin position="949"/>
        <end position="961"/>
    </location>
</feature>
<dbReference type="SUPFAM" id="SSF55048">
    <property type="entry name" value="Probable ACP-binding domain of malonyl-CoA ACP transacylase"/>
    <property type="match status" value="1"/>
</dbReference>
<feature type="domain" description="Ketosynthase family 3 (KS3)" evidence="9">
    <location>
        <begin position="2746"/>
        <end position="3211"/>
    </location>
</feature>
<dbReference type="SUPFAM" id="SSF54637">
    <property type="entry name" value="Thioesterase/thiol ester dehydrase-isomerase"/>
    <property type="match status" value="1"/>
</dbReference>
<keyword evidence="11" id="KW-1185">Reference proteome</keyword>
<dbReference type="Pfam" id="PF08354">
    <property type="entry name" value="Fas1-AflB-like_hel"/>
    <property type="match status" value="1"/>
</dbReference>
<dbReference type="Gene3D" id="3.30.70.3330">
    <property type="match status" value="1"/>
</dbReference>
<dbReference type="Gene3D" id="3.20.20.70">
    <property type="entry name" value="Aldolase class I"/>
    <property type="match status" value="1"/>
</dbReference>
<dbReference type="SMART" id="SM00827">
    <property type="entry name" value="PKS_AT"/>
    <property type="match status" value="1"/>
</dbReference>
<keyword evidence="6" id="KW-0521">NADP</keyword>
<dbReference type="Gene3D" id="3.40.366.10">
    <property type="entry name" value="Malonyl-Coenzyme A Acyl Carrier Protein, domain 2"/>
    <property type="match status" value="3"/>
</dbReference>
<dbReference type="Pfam" id="PF18094">
    <property type="entry name" value="DNA_pol_B_N"/>
    <property type="match status" value="1"/>
</dbReference>
<reference evidence="10 11" key="1">
    <citation type="journal article" date="2017" name="BMC Genomics">
        <title>Comparative genomic and phylogenomic analyses of the Bifidobacteriaceae family.</title>
        <authorList>
            <person name="Lugli G.A."/>
            <person name="Milani C."/>
            <person name="Turroni F."/>
            <person name="Duranti S."/>
            <person name="Mancabelli L."/>
            <person name="Mangifesta M."/>
            <person name="Ferrario C."/>
            <person name="Modesto M."/>
            <person name="Mattarelli P."/>
            <person name="Jiri K."/>
            <person name="van Sinderen D."/>
            <person name="Ventura M."/>
        </authorList>
    </citation>
    <scope>NUCLEOTIDE SEQUENCE [LARGE SCALE GENOMIC DNA]</scope>
    <source>
        <strain evidence="10 11">DSM 100196</strain>
    </source>
</reference>
<dbReference type="Proteomes" id="UP000216871">
    <property type="component" value="Unassembled WGS sequence"/>
</dbReference>
<proteinExistence type="inferred from homology"/>
<dbReference type="Pfam" id="PF00109">
    <property type="entry name" value="ketoacyl-synt"/>
    <property type="match status" value="1"/>
</dbReference>
<dbReference type="InterPro" id="IPR018201">
    <property type="entry name" value="Ketoacyl_synth_AS"/>
</dbReference>
<dbReference type="InterPro" id="IPR016036">
    <property type="entry name" value="Malonyl_transacylase_ACP-bd"/>
</dbReference>
<feature type="region of interest" description="Disordered" evidence="8">
    <location>
        <begin position="1839"/>
        <end position="1868"/>
    </location>
</feature>
<dbReference type="SUPFAM" id="SSF53901">
    <property type="entry name" value="Thiolase-like"/>
    <property type="match status" value="2"/>
</dbReference>
<dbReference type="GO" id="GO:0006633">
    <property type="term" value="P:fatty acid biosynthetic process"/>
    <property type="evidence" value="ECO:0007669"/>
    <property type="project" value="InterPro"/>
</dbReference>
<evidence type="ECO:0000313" key="10">
    <source>
        <dbReference type="EMBL" id="OZG58029.1"/>
    </source>
</evidence>
<feature type="region of interest" description="Disordered" evidence="8">
    <location>
        <begin position="915"/>
        <end position="987"/>
    </location>
</feature>
<evidence type="ECO:0000256" key="6">
    <source>
        <dbReference type="ARBA" id="ARBA00022857"/>
    </source>
</evidence>
<dbReference type="PANTHER" id="PTHR10982:SF21">
    <property type="entry name" value="FATTY ACID SYNTHASE SUBUNIT BETA"/>
    <property type="match status" value="1"/>
</dbReference>
<dbReference type="CDD" id="cd00828">
    <property type="entry name" value="elong_cond_enzymes"/>
    <property type="match status" value="1"/>
</dbReference>
<dbReference type="SUPFAM" id="SSF51412">
    <property type="entry name" value="Inosine monophosphate dehydrogenase (IMPDH)"/>
    <property type="match status" value="1"/>
</dbReference>
<keyword evidence="4" id="KW-0808">Transferase</keyword>
<dbReference type="FunFam" id="3.40.366.10:FF:000009">
    <property type="entry name" value="Fatty acid synthase Fas"/>
    <property type="match status" value="1"/>
</dbReference>
<organism evidence="10 11">
    <name type="scientific">Bifidobacterium myosotis</name>
    <dbReference type="NCBI Taxonomy" id="1630166"/>
    <lineage>
        <taxon>Bacteria</taxon>
        <taxon>Bacillati</taxon>
        <taxon>Actinomycetota</taxon>
        <taxon>Actinomycetes</taxon>
        <taxon>Bifidobacteriales</taxon>
        <taxon>Bifidobacteriaceae</taxon>
        <taxon>Bifidobacterium</taxon>
    </lineage>
</organism>
<dbReference type="Gene3D" id="3.10.129.10">
    <property type="entry name" value="Hotdog Thioesterase"/>
    <property type="match status" value="1"/>
</dbReference>
<dbReference type="PROSITE" id="PS00606">
    <property type="entry name" value="KS3_1"/>
    <property type="match status" value="1"/>
</dbReference>
<dbReference type="Gene3D" id="3.40.50.720">
    <property type="entry name" value="NAD(P)-binding Rossmann-like Domain"/>
    <property type="match status" value="1"/>
</dbReference>
<dbReference type="InterPro" id="IPR020841">
    <property type="entry name" value="PKS_Beta-ketoAc_synthase_dom"/>
</dbReference>
<dbReference type="SUPFAM" id="SSF52151">
    <property type="entry name" value="FabD/lysophospholipase-like"/>
    <property type="match status" value="2"/>
</dbReference>
<dbReference type="InterPro" id="IPR003965">
    <property type="entry name" value="Fatty_acid_synthase"/>
</dbReference>
<evidence type="ECO:0000256" key="2">
    <source>
        <dbReference type="ARBA" id="ARBA00022450"/>
    </source>
</evidence>
<dbReference type="EMBL" id="MWWW01000024">
    <property type="protein sequence ID" value="OZG58029.1"/>
    <property type="molecule type" value="Genomic_DNA"/>
</dbReference>
<evidence type="ECO:0000256" key="7">
    <source>
        <dbReference type="ARBA" id="ARBA00023002"/>
    </source>
</evidence>
<dbReference type="InterPro" id="IPR050830">
    <property type="entry name" value="Fungal_FAS"/>
</dbReference>
<evidence type="ECO:0000256" key="5">
    <source>
        <dbReference type="ARBA" id="ARBA00022801"/>
    </source>
</evidence>
<dbReference type="CDD" id="cd03447">
    <property type="entry name" value="FAS_MaoC"/>
    <property type="match status" value="1"/>
</dbReference>
<dbReference type="Pfam" id="PF22690">
    <property type="entry name" value="FAS_AT_central"/>
    <property type="match status" value="1"/>
</dbReference>
<dbReference type="Pfam" id="PF02801">
    <property type="entry name" value="Ketoacyl-synt_C"/>
    <property type="match status" value="1"/>
</dbReference>
<protein>
    <submittedName>
        <fullName evidence="10">Fatty-acid synthase</fullName>
    </submittedName>
</protein>
<keyword evidence="2" id="KW-0596">Phosphopantetheine</keyword>
<dbReference type="Gene3D" id="3.90.25.70">
    <property type="match status" value="1"/>
</dbReference>
<name>A0A261FFW9_9BIFI</name>
<dbReference type="InterPro" id="IPR016035">
    <property type="entry name" value="Acyl_Trfase/lysoPLipase"/>
</dbReference>
<evidence type="ECO:0000256" key="3">
    <source>
        <dbReference type="ARBA" id="ARBA00022553"/>
    </source>
</evidence>
<dbReference type="PRINTS" id="PR01483">
    <property type="entry name" value="FASYNTHASE"/>
</dbReference>
<dbReference type="InterPro" id="IPR013565">
    <property type="entry name" value="Fas1/AflB-like_central"/>
</dbReference>
<dbReference type="InterPro" id="IPR055118">
    <property type="entry name" value="FAS-like_AT_central"/>
</dbReference>
<dbReference type="Gene3D" id="1.20.930.70">
    <property type="match status" value="1"/>
</dbReference>
<dbReference type="SUPFAM" id="SSF51735">
    <property type="entry name" value="NAD(P)-binding Rossmann-fold domains"/>
    <property type="match status" value="1"/>
</dbReference>
<dbReference type="Gene3D" id="3.40.47.10">
    <property type="match status" value="1"/>
</dbReference>
<dbReference type="InterPro" id="IPR014031">
    <property type="entry name" value="Ketoacyl_synth_C"/>
</dbReference>
<dbReference type="InterPro" id="IPR029069">
    <property type="entry name" value="HotDog_dom_sf"/>
</dbReference>
<evidence type="ECO:0000313" key="11">
    <source>
        <dbReference type="Proteomes" id="UP000216871"/>
    </source>
</evidence>
<dbReference type="Pfam" id="PF01575">
    <property type="entry name" value="MaoC_dehydratas"/>
    <property type="match status" value="1"/>
</dbReference>
<keyword evidence="7" id="KW-0560">Oxidoreductase</keyword>
<dbReference type="GO" id="GO:0004312">
    <property type="term" value="F:fatty acid synthase activity"/>
    <property type="evidence" value="ECO:0007669"/>
    <property type="project" value="InterPro"/>
</dbReference>
<dbReference type="InterPro" id="IPR016039">
    <property type="entry name" value="Thiolase-like"/>
</dbReference>
<dbReference type="InterPro" id="IPR014030">
    <property type="entry name" value="Ketoacyl_synth_N"/>
</dbReference>
<accession>A0A261FFW9</accession>
<evidence type="ECO:0000256" key="8">
    <source>
        <dbReference type="SAM" id="MobiDB-lite"/>
    </source>
</evidence>
<dbReference type="InterPro" id="IPR013785">
    <property type="entry name" value="Aldolase_TIM"/>
</dbReference>
<dbReference type="GO" id="GO:0004315">
    <property type="term" value="F:3-oxoacyl-[acyl-carrier-protein] synthase activity"/>
    <property type="evidence" value="ECO:0007669"/>
    <property type="project" value="InterPro"/>
</dbReference>
<sequence>MTTFFLNRLADEPHALAFAGQSTPWPVALADQTTDPTLAEDLRNHAAAAHRLLTPVAADLLATTGRPVDLFGFAPNPARLGAAADATVSVEGVALTQLGALIDLEHLGYDVPGARPAAVLGHSQGVLAVHMTRAIQDAGSIESAAPVLDEILAVAALIGAAGTRRVRELGLDAKSGEATPMLSVKGATLAQVETLIARVKDTGRALGPISVAVTNSDNHHVLSGYPEDLAAFAVAAEREHKHQAKLREEKLRGGAVFNPTLEYLEVTLPFHSPLMAEAVEQTVEWAAACGFEQRRTRALAEEVLLNHVDWAARLKSLLGEVNDPAKLWIVDLGPGSTLGKLIGNVVQGTGVGVVEATTLAERAALSTLEGEPERTQNWKTFAPRVVTTPAGDKLVTKFTKLTGKPPVLLPGMTPTTVEPEIVAAAANAGYWAELAGGGQVTAEVFDRHVAKLEEELEEGRTVEFNAMFMDRYLWNLQFGSSRIVPKKRASGAPIDGVVISAGVPELDEAVELIKKLQADGLPYVSFKPGTVDQIRQVVRIAKAVAPTVIMIQVEGGEAGGHHSWEALDDLLATTYADVRACENLVLVAGGGVGTPERAADYISGQWARAYGLPDMPVDGVLVGTAVMTAKEAHTSPEVKQLLVKTPGVAGAGDAAGADVFAPQAAHWVPSGKSVGGVSSGLSHLHADIYELENASAACGRLLVRVMKHPEELDSRREEIIEALDRTAKPYFGDLASMTYLDWAKRFAELAFPWVDPTYVDRFQHLLQRIEARISGVDSGEFTSRLFAADGTSAEDAAAAGLLTRDDLAADPAPALNKLAAAYPQAAEITVVPADVAWFPVLVREYPKPMPFVPVIDHDLLRWWGQDQLWQSEDPRYSADSVRAIPGPISVAGITTVDEPVASILGRFEAAALERVKEAEPEAGDESERESDAVETAETSDVVAESPAKGKSKKDKKGKSKGKGKDKAAESVDVAESADSVDSNEPAGEPERLFAALGEAVNAEDFIRKSPNISWVGHITDNPAYGTALNDPHYEIRTVDEQAGKYDLDIHLDTYWDNDPDGGVTKHAVRDIVIPLIVDGTETGRVPVVDRERLIPDVYAMLAATAGIGNTAITGDKLVAMPEIVAAKGRPFGEADASYTLSANLGFDHEAATGGALPTSLKPSRIAPDALVGPAWPAIYAALGSVSVKGYPVIEGLLNAVHLDHLIELEVTEEELLRHTGETVALTSWAEDYFESASGRVVTIHVTHTASDGTLLARETERFAIRGRVYSDALPADAPEFGGALLDKEADGSVAGQSTGLSDSSRGLHMVQATPRRLLRRVKVTAPTDMTAFARTSGDFNPIHTSVRGARISGLHAPLVHGMWLSATAQHAVQATDAKGAHYEIAGWTYNMYGMVQLGDVVEISVERVGKVRHGGMTFEVTCRIDGQLVSRGTALIRAPRAAFVYPGQGIQKQGMVLDERAKSAAARDVWERADKLTRAKLGFSIIGLVRDNPKELTANGVTYRHPEGLLNLTQFTQVALATVAFAQTARLREAGADIWPAYFAGHSLGEYNALSAFAGVIPLETVLELVFHRGSTMHHLIDRDAQGRSNYRMGALRPNQFGVDDAHVKEYVESVAKASGEFLQIVNYNLAGQQYAIAGTIAGLKALKEDANRRAREAGGKPAFMLVPGIDVPFHSTLLRKGVPEFRDKLDALLPQHIDYRGRLVGRYIPNLVAAPFEMTREFAAKILEVVPSERIREALDNPTVWDAYAADDQKLGRLLLTELLSWQFASPVRWIETQALLFGKRAQGGLGVEEYVEVGLGNAPTLANLGAKTLRLPEFAGDDVTVYNVGRDEGRVYMTDSDSLVPDDDADESASTAASAPVETAPAGGSAVAKLGSGVAKPAAASASLSEGSTAVAGQGSAAASGQSDGSVAGQSTGSSSSSHGLQSGQVAGAAVQDLPFHASDAIGVLMAYSAKLRLDQIGSNDTTDTLTNGVSSRRNQLLMDISSELGVASVDGAAEATLVQLAQIVNKAAPNYKPFGPVLAEALRDRLRSLFGAAGVKQSYIRDRVTGVWQLGEGWVASVFAALLLDTREGASSRGGDLAKLPTSAVQSKAEADKLIDAAVEAVAQLKGIAVALPTAGGAAGGAVVDSAALDAFAEKVTGANGVLAATARFVLGELGVATPAPAEGEDENAAVVAAVDAELGSDWPKQVEPRFDANKAILFDDRWASAREDLARAYYEHDASALNGSFIGLGKAVAAEAQWFTDRLSASLSEGSSRAAGEGSDELKVAFQKVAAEALEPVSSDANASRFASDIAIVTGVSPNSIAAQVVEGLLAGGATVIATSHSFKPSVKAWAKQAYRERATGDAKLWLVPANLSSFRDVDALVDWVGNVQKKTTGATTTILKPAYEPTLFFPFAAPPVHGTLADSGELFESQARLMLWGVERAIAGLSRIGADTDVQHRLHVVLPGSPNRGVFGGDGAYGEVKSAFDAIVNRAHAERVWSDRVTFAHPKIGWVRGTGLMGGNDPLVAVVERHGIHTYSTEQIAVKLLDLCTAESREEAAKHPLDVDLTGGLGGEPIDIKALRAEAEADAAGSALSDAAAVEPSASSPLADGSSRAAGEGSGAAVAPATLKALPTPIIDRQAPVDLADWQGVTARPEDEIVIVSIGELGPWGSGRTRAQAELGIHPDGRVDLNAGAVLELAWNMGLVTWQDSPKPGWYDTDGTLVPEEDIAERYHDEVVARSGIRPFETGMGNDYKDGADEEEAEVYLDHDVTFSVPSEEVAREYVKLDEAHTSIAKDDESGEWNVTRHAGSMIRVPRRAAMTRTVGGQFPTGFDPTRWGIPASMVGDVDEIALWNIVTTVDAYLSAGFTPAEILQSIHPSLVASTQGTGFGGMKSMRKLYLDRFLNHEIPTDILQEALPNVVAAHVMQSYIGGYGNMIQPVSACATAAVSLEEGVDKIALGKADFVVTGAIDDIGVESVIGFGNMNATANSAEMYGKGIDARFFSRANDRRRGGFLESQGGGTILVTRGDLALKLGLPVAAVVGFIHSYADGAHTSIPAPGLGALAAGLGGRDSKLVRDLAALGVTADDIAVVSKHDTSTNANDPNESELHNTLAHAIGRADGNPLFVISQKTLTGHAKGGACIFQVNGLTQLFKSGVIPANAALDCVDPKLARDDHMVWLRRPLRIGGGEDSYGRVTPGRPVKAGLATSLGFGHVSGFVALVHPGAFEAAVARADGEVALEAWRERANARLAAGRRHFEEGMMGRAALYEPIDNRRFHEDGRGYDHHEVEKAMLLNPDARLGESGFYEA</sequence>
<keyword evidence="3" id="KW-0597">Phosphoprotein</keyword>
<dbReference type="InterPro" id="IPR036291">
    <property type="entry name" value="NAD(P)-bd_dom_sf"/>
</dbReference>
<keyword evidence="5" id="KW-0378">Hydrolase</keyword>
<dbReference type="Pfam" id="PF00698">
    <property type="entry name" value="Acyl_transf_1"/>
    <property type="match status" value="1"/>
</dbReference>
<feature type="compositionally biased region" description="Acidic residues" evidence="8">
    <location>
        <begin position="920"/>
        <end position="934"/>
    </location>
</feature>
<dbReference type="InterPro" id="IPR002539">
    <property type="entry name" value="MaoC-like_dom"/>
</dbReference>